<protein>
    <submittedName>
        <fullName evidence="1">Uncharacterized protein</fullName>
    </submittedName>
</protein>
<accession>A0ABX3H0L1</accession>
<organism evidence="1 2">
    <name type="scientific">Paenibacillus borealis</name>
    <dbReference type="NCBI Taxonomy" id="160799"/>
    <lineage>
        <taxon>Bacteria</taxon>
        <taxon>Bacillati</taxon>
        <taxon>Bacillota</taxon>
        <taxon>Bacilli</taxon>
        <taxon>Bacillales</taxon>
        <taxon>Paenibacillaceae</taxon>
        <taxon>Paenibacillus</taxon>
    </lineage>
</organism>
<gene>
    <name evidence="1" type="ORF">BSK56_26055</name>
</gene>
<evidence type="ECO:0000313" key="2">
    <source>
        <dbReference type="Proteomes" id="UP000187412"/>
    </source>
</evidence>
<dbReference type="RefSeq" id="WP_076113406.1">
    <property type="nucleotide sequence ID" value="NZ_MPTB01000041.1"/>
</dbReference>
<keyword evidence="2" id="KW-1185">Reference proteome</keyword>
<comment type="caution">
    <text evidence="1">The sequence shown here is derived from an EMBL/GenBank/DDBJ whole genome shotgun (WGS) entry which is preliminary data.</text>
</comment>
<proteinExistence type="predicted"/>
<dbReference type="EMBL" id="MPTB01000041">
    <property type="protein sequence ID" value="OMD42357.1"/>
    <property type="molecule type" value="Genomic_DNA"/>
</dbReference>
<reference evidence="1 2" key="1">
    <citation type="submission" date="2016-10" db="EMBL/GenBank/DDBJ databases">
        <title>Paenibacillus species isolates.</title>
        <authorList>
            <person name="Beno S.M."/>
        </authorList>
    </citation>
    <scope>NUCLEOTIDE SEQUENCE [LARGE SCALE GENOMIC DNA]</scope>
    <source>
        <strain evidence="1 2">FSL H7-0744</strain>
    </source>
</reference>
<evidence type="ECO:0000313" key="1">
    <source>
        <dbReference type="EMBL" id="OMD42357.1"/>
    </source>
</evidence>
<sequence>MRHYYILQNDNRISRELTPVNMALLKAPFTQMPPAQVLEVQAAAEQDFTDWLPLSAAVNPLLSDPMKRIMELYNTHARFKQLYLINREDQQQFLYWTPHVPALDGISGETEWYPHDHTLKQLVLDAAKVKGHHFFRLSGIREPYYIISLEAAESLLRRGLSGYRLQMAELCKGAGL</sequence>
<name>A0ABX3H0L1_PAEBO</name>
<dbReference type="Proteomes" id="UP000187412">
    <property type="component" value="Unassembled WGS sequence"/>
</dbReference>